<comment type="caution">
    <text evidence="2">The sequence shown here is derived from an EMBL/GenBank/DDBJ whole genome shotgun (WGS) entry which is preliminary data.</text>
</comment>
<accession>A0ABV4U4I9</accession>
<organism evidence="2 3">
    <name type="scientific">Natronomicrosphaera hydrolytica</name>
    <dbReference type="NCBI Taxonomy" id="3242702"/>
    <lineage>
        <taxon>Bacteria</taxon>
        <taxon>Pseudomonadati</taxon>
        <taxon>Planctomycetota</taxon>
        <taxon>Phycisphaerae</taxon>
        <taxon>Phycisphaerales</taxon>
        <taxon>Phycisphaeraceae</taxon>
        <taxon>Natronomicrosphaera</taxon>
    </lineage>
</organism>
<reference evidence="2 3" key="1">
    <citation type="submission" date="2024-08" db="EMBL/GenBank/DDBJ databases">
        <title>Whole-genome sequencing of halo(alkali)philic microorganisms from hypersaline lakes.</title>
        <authorList>
            <person name="Sorokin D.Y."/>
            <person name="Merkel A.Y."/>
            <person name="Messina E."/>
            <person name="Yakimov M."/>
        </authorList>
    </citation>
    <scope>NUCLEOTIDE SEQUENCE [LARGE SCALE GENOMIC DNA]</scope>
    <source>
        <strain evidence="2 3">AB-hyl4</strain>
    </source>
</reference>
<dbReference type="RefSeq" id="WP_425345445.1">
    <property type="nucleotide sequence ID" value="NZ_JBGUBD010000005.1"/>
</dbReference>
<evidence type="ECO:0000313" key="2">
    <source>
        <dbReference type="EMBL" id="MFA9478519.1"/>
    </source>
</evidence>
<evidence type="ECO:0008006" key="4">
    <source>
        <dbReference type="Google" id="ProtNLM"/>
    </source>
</evidence>
<evidence type="ECO:0000256" key="1">
    <source>
        <dbReference type="SAM" id="MobiDB-lite"/>
    </source>
</evidence>
<dbReference type="Proteomes" id="UP001575105">
    <property type="component" value="Unassembled WGS sequence"/>
</dbReference>
<dbReference type="EMBL" id="JBGUBD010000005">
    <property type="protein sequence ID" value="MFA9478519.1"/>
    <property type="molecule type" value="Genomic_DNA"/>
</dbReference>
<sequence length="88" mass="9597">MAKRKRNQATASPQPPRPTSSAAITQVPASCPHCQATDLTELRVVADRALVGRTPAGDRYDRVTWSDQRCTGCGASVRVRTYHHAEAH</sequence>
<name>A0ABV4U4I9_9BACT</name>
<protein>
    <recommendedName>
        <fullName evidence="4">Small CPxCG-related zinc finger protein</fullName>
    </recommendedName>
</protein>
<keyword evidence="3" id="KW-1185">Reference proteome</keyword>
<feature type="region of interest" description="Disordered" evidence="1">
    <location>
        <begin position="1"/>
        <end position="26"/>
    </location>
</feature>
<gene>
    <name evidence="2" type="ORF">ACERK3_09445</name>
</gene>
<evidence type="ECO:0000313" key="3">
    <source>
        <dbReference type="Proteomes" id="UP001575105"/>
    </source>
</evidence>
<proteinExistence type="predicted"/>